<proteinExistence type="predicted"/>
<gene>
    <name evidence="2" type="ORF">P691DRAFT_767203</name>
</gene>
<dbReference type="Proteomes" id="UP000807342">
    <property type="component" value="Unassembled WGS sequence"/>
</dbReference>
<feature type="compositionally biased region" description="Basic and acidic residues" evidence="1">
    <location>
        <begin position="9"/>
        <end position="18"/>
    </location>
</feature>
<sequence>MAAMPGSEISERWFRDPTKSATKKACQDDFEGALKAVKTVQQQLAQAGLVHDDNHPGNLLPSTLASFDLEYVMTDCPGLLAD</sequence>
<evidence type="ECO:0000313" key="3">
    <source>
        <dbReference type="Proteomes" id="UP000807342"/>
    </source>
</evidence>
<organism evidence="2 3">
    <name type="scientific">Macrolepiota fuliginosa MF-IS2</name>
    <dbReference type="NCBI Taxonomy" id="1400762"/>
    <lineage>
        <taxon>Eukaryota</taxon>
        <taxon>Fungi</taxon>
        <taxon>Dikarya</taxon>
        <taxon>Basidiomycota</taxon>
        <taxon>Agaricomycotina</taxon>
        <taxon>Agaricomycetes</taxon>
        <taxon>Agaricomycetidae</taxon>
        <taxon>Agaricales</taxon>
        <taxon>Agaricineae</taxon>
        <taxon>Agaricaceae</taxon>
        <taxon>Macrolepiota</taxon>
    </lineage>
</organism>
<dbReference type="AlphaFoldDB" id="A0A9P5WZJ6"/>
<dbReference type="EMBL" id="MU152246">
    <property type="protein sequence ID" value="KAF9440819.1"/>
    <property type="molecule type" value="Genomic_DNA"/>
</dbReference>
<name>A0A9P5WZJ6_9AGAR</name>
<accession>A0A9P5WZJ6</accession>
<dbReference type="OrthoDB" id="2959283at2759"/>
<reference evidence="2" key="1">
    <citation type="submission" date="2020-11" db="EMBL/GenBank/DDBJ databases">
        <authorList>
            <consortium name="DOE Joint Genome Institute"/>
            <person name="Ahrendt S."/>
            <person name="Riley R."/>
            <person name="Andreopoulos W."/>
            <person name="Labutti K."/>
            <person name="Pangilinan J."/>
            <person name="Ruiz-Duenas F.J."/>
            <person name="Barrasa J.M."/>
            <person name="Sanchez-Garcia M."/>
            <person name="Camarero S."/>
            <person name="Miyauchi S."/>
            <person name="Serrano A."/>
            <person name="Linde D."/>
            <person name="Babiker R."/>
            <person name="Drula E."/>
            <person name="Ayuso-Fernandez I."/>
            <person name="Pacheco R."/>
            <person name="Padilla G."/>
            <person name="Ferreira P."/>
            <person name="Barriuso J."/>
            <person name="Kellner H."/>
            <person name="Castanera R."/>
            <person name="Alfaro M."/>
            <person name="Ramirez L."/>
            <person name="Pisabarro A.G."/>
            <person name="Kuo A."/>
            <person name="Tritt A."/>
            <person name="Lipzen A."/>
            <person name="He G."/>
            <person name="Yan M."/>
            <person name="Ng V."/>
            <person name="Cullen D."/>
            <person name="Martin F."/>
            <person name="Rosso M.-N."/>
            <person name="Henrissat B."/>
            <person name="Hibbett D."/>
            <person name="Martinez A.T."/>
            <person name="Grigoriev I.V."/>
        </authorList>
    </citation>
    <scope>NUCLEOTIDE SEQUENCE</scope>
    <source>
        <strain evidence="2">MF-IS2</strain>
    </source>
</reference>
<evidence type="ECO:0000313" key="2">
    <source>
        <dbReference type="EMBL" id="KAF9440819.1"/>
    </source>
</evidence>
<comment type="caution">
    <text evidence="2">The sequence shown here is derived from an EMBL/GenBank/DDBJ whole genome shotgun (WGS) entry which is preliminary data.</text>
</comment>
<evidence type="ECO:0000256" key="1">
    <source>
        <dbReference type="SAM" id="MobiDB-lite"/>
    </source>
</evidence>
<protein>
    <submittedName>
        <fullName evidence="2">Uncharacterized protein</fullName>
    </submittedName>
</protein>
<keyword evidence="3" id="KW-1185">Reference proteome</keyword>
<feature type="region of interest" description="Disordered" evidence="1">
    <location>
        <begin position="1"/>
        <end position="20"/>
    </location>
</feature>